<organism evidence="4 5">
    <name type="scientific">Streptomyces sirii</name>
    <dbReference type="NCBI Taxonomy" id="3127701"/>
    <lineage>
        <taxon>Bacteria</taxon>
        <taxon>Bacillati</taxon>
        <taxon>Actinomycetota</taxon>
        <taxon>Actinomycetes</taxon>
        <taxon>Kitasatosporales</taxon>
        <taxon>Streptomycetaceae</taxon>
        <taxon>Streptomyces</taxon>
    </lineage>
</organism>
<feature type="compositionally biased region" description="Pro residues" evidence="2">
    <location>
        <begin position="268"/>
        <end position="282"/>
    </location>
</feature>
<feature type="compositionally biased region" description="Low complexity" evidence="2">
    <location>
        <begin position="205"/>
        <end position="251"/>
    </location>
</feature>
<name>A0ABZ2QJ31_9ACTN</name>
<evidence type="ECO:0000313" key="5">
    <source>
        <dbReference type="Proteomes" id="UP001626628"/>
    </source>
</evidence>
<dbReference type="Proteomes" id="UP001626628">
    <property type="component" value="Chromosome"/>
</dbReference>
<sequence length="674" mass="70855">MTAELVRGQNHPLDRTRVEVRITAGGPVVAGVTLGDEQGRLQGAEAVAHPGAPRRTGIEVPRQAAAEHRIAVDLDALPEAVHRVSVLLALPTGIGTLTTFGAAAAPSVAVTGLDGTHLADYTVTGLGAESAVVAVELYRRQDAWKVRAVGQGYADGLTAMLRDQGLAQAAELAAEIEQAVGLGHARAVPAPAPAAASRSERPERSAAGPAAAPTAQRPAPAPPTAADDLAASGTGAAGSGTAPKAAGSPASHSPVDYRHPARRSAPAPTGPAPAAPDGPPLPVAGDAAGWSMEERLYNQVWGMFEDLARSVAAYRSASDFAESRLEQELDRALADPRDRLGTAADVARATARDKHATLVTQARAALDRDLGQLAAESEVVEPALPPAFARWDNPVWQGYHVPLERPMALRLGDLHLPEVLDLRIPMLVRLPLERGLWIDSGPDTYDRGGFLPEREYGRRELGSALTDGPPDEAELRRLATETAVAIAARLLAVHPAGEFAVQVIDPGGTAAPALAPLLESGVLAPPLPGAKGVSAVLEGLTRRVDLVQMAVRSRAADALPPDLDTAEQLLIVHDFPHGFDDRALTRLRYLADEGPAVGVHLMMVADRAQAREYGPVLDPLWRSLLRITPVPDAHLADPWVGHAWTYEPPLAPRGSQVVRQVLDRLAQARRAGQS</sequence>
<dbReference type="Gene3D" id="3.40.50.300">
    <property type="entry name" value="P-loop containing nucleotide triphosphate hydrolases"/>
    <property type="match status" value="1"/>
</dbReference>
<dbReference type="EMBL" id="CP147982">
    <property type="protein sequence ID" value="WXK76490.1"/>
    <property type="molecule type" value="Genomic_DNA"/>
</dbReference>
<protein>
    <submittedName>
        <fullName evidence="4">TerD family protein</fullName>
    </submittedName>
</protein>
<dbReference type="PANTHER" id="PTHR32097">
    <property type="entry name" value="CAMP-BINDING PROTEIN 1-RELATED"/>
    <property type="match status" value="1"/>
</dbReference>
<evidence type="ECO:0000256" key="1">
    <source>
        <dbReference type="ARBA" id="ARBA00008775"/>
    </source>
</evidence>
<gene>
    <name evidence="4" type="ORF">WAB15_11090</name>
</gene>
<evidence type="ECO:0000313" key="4">
    <source>
        <dbReference type="EMBL" id="WXK76490.1"/>
    </source>
</evidence>
<dbReference type="CDD" id="cd06974">
    <property type="entry name" value="TerD_like"/>
    <property type="match status" value="1"/>
</dbReference>
<keyword evidence="5" id="KW-1185">Reference proteome</keyword>
<evidence type="ECO:0000259" key="3">
    <source>
        <dbReference type="Pfam" id="PF02342"/>
    </source>
</evidence>
<evidence type="ECO:0000256" key="2">
    <source>
        <dbReference type="SAM" id="MobiDB-lite"/>
    </source>
</evidence>
<dbReference type="RefSeq" id="WP_407286110.1">
    <property type="nucleotide sequence ID" value="NZ_CP147982.1"/>
</dbReference>
<reference evidence="4 5" key="1">
    <citation type="submission" date="2024-03" db="EMBL/GenBank/DDBJ databases">
        <title>The complete genome of Streptomyces sirii sp.nov.</title>
        <authorList>
            <person name="Zakalyukina Y.V."/>
            <person name="Belik A.R."/>
            <person name="Biryukov M.V."/>
            <person name="Baturina O.A."/>
            <person name="Kabilov M.R."/>
        </authorList>
    </citation>
    <scope>NUCLEOTIDE SEQUENCE [LARGE SCALE GENOMIC DNA]</scope>
    <source>
        <strain evidence="4 5">BP-8</strain>
    </source>
</reference>
<dbReference type="InterPro" id="IPR003325">
    <property type="entry name" value="TerD"/>
</dbReference>
<accession>A0ABZ2QJ31</accession>
<feature type="region of interest" description="Disordered" evidence="2">
    <location>
        <begin position="191"/>
        <end position="286"/>
    </location>
</feature>
<feature type="domain" description="TerD" evidence="3">
    <location>
        <begin position="65"/>
        <end position="162"/>
    </location>
</feature>
<dbReference type="Pfam" id="PF02342">
    <property type="entry name" value="TerD"/>
    <property type="match status" value="1"/>
</dbReference>
<dbReference type="PANTHER" id="PTHR32097:SF4">
    <property type="entry name" value="GENERAL STRESS PROTEIN 16U"/>
    <property type="match status" value="1"/>
</dbReference>
<dbReference type="InterPro" id="IPR051324">
    <property type="entry name" value="Stress/Tellurium_Resist"/>
</dbReference>
<dbReference type="InterPro" id="IPR027417">
    <property type="entry name" value="P-loop_NTPase"/>
</dbReference>
<comment type="similarity">
    <text evidence="1">Belongs to the CAPAB/TerDEXZ family.</text>
</comment>
<proteinExistence type="inferred from homology"/>
<dbReference type="Gene3D" id="2.60.60.30">
    <property type="entry name" value="sav2460 like domains"/>
    <property type="match status" value="1"/>
</dbReference>